<dbReference type="InterPro" id="IPR029045">
    <property type="entry name" value="ClpP/crotonase-like_dom_sf"/>
</dbReference>
<dbReference type="InterPro" id="IPR001907">
    <property type="entry name" value="ClpP"/>
</dbReference>
<keyword evidence="8" id="KW-1185">Reference proteome</keyword>
<dbReference type="CDD" id="cd07016">
    <property type="entry name" value="S14_ClpP_1"/>
    <property type="match status" value="1"/>
</dbReference>
<name>A0A9X4SBW7_9LACT</name>
<evidence type="ECO:0000256" key="4">
    <source>
        <dbReference type="ARBA" id="ARBA00022801"/>
    </source>
</evidence>
<dbReference type="GO" id="GO:0004176">
    <property type="term" value="F:ATP-dependent peptidase activity"/>
    <property type="evidence" value="ECO:0007669"/>
    <property type="project" value="InterPro"/>
</dbReference>
<gene>
    <name evidence="7" type="ORF">NF717_05180</name>
</gene>
<evidence type="ECO:0000256" key="5">
    <source>
        <dbReference type="ARBA" id="ARBA00022825"/>
    </source>
</evidence>
<organism evidence="7 8">
    <name type="scientific">Lactococcus formosensis</name>
    <dbReference type="NCBI Taxonomy" id="1281486"/>
    <lineage>
        <taxon>Bacteria</taxon>
        <taxon>Bacillati</taxon>
        <taxon>Bacillota</taxon>
        <taxon>Bacilli</taxon>
        <taxon>Lactobacillales</taxon>
        <taxon>Streptococcaceae</taxon>
        <taxon>Lactococcus</taxon>
    </lineage>
</organism>
<evidence type="ECO:0000313" key="7">
    <source>
        <dbReference type="EMBL" id="MDG6145049.1"/>
    </source>
</evidence>
<evidence type="ECO:0000313" key="8">
    <source>
        <dbReference type="Proteomes" id="UP001153199"/>
    </source>
</evidence>
<keyword evidence="3 7" id="KW-0645">Protease</keyword>
<comment type="similarity">
    <text evidence="1 6">Belongs to the peptidase S14 family.</text>
</comment>
<accession>A0A9X4SBW7</accession>
<dbReference type="PANTHER" id="PTHR10381:SF70">
    <property type="entry name" value="ATP-DEPENDENT CLP PROTEASE PROTEOLYTIC SUBUNIT"/>
    <property type="match status" value="1"/>
</dbReference>
<dbReference type="AlphaFoldDB" id="A0A9X4SBW7"/>
<proteinExistence type="inferred from homology"/>
<dbReference type="PRINTS" id="PR00127">
    <property type="entry name" value="CLPPROTEASEP"/>
</dbReference>
<keyword evidence="5" id="KW-0720">Serine protease</keyword>
<dbReference type="Gene3D" id="3.90.226.10">
    <property type="entry name" value="2-enoyl-CoA Hydratase, Chain A, domain 1"/>
    <property type="match status" value="1"/>
</dbReference>
<dbReference type="GO" id="GO:0004252">
    <property type="term" value="F:serine-type endopeptidase activity"/>
    <property type="evidence" value="ECO:0007669"/>
    <property type="project" value="InterPro"/>
</dbReference>
<comment type="caution">
    <text evidence="7">The sequence shown here is derived from an EMBL/GenBank/DDBJ whole genome shotgun (WGS) entry which is preliminary data.</text>
</comment>
<dbReference type="GO" id="GO:0009368">
    <property type="term" value="C:endopeptidase Clp complex"/>
    <property type="evidence" value="ECO:0007669"/>
    <property type="project" value="TreeGrafter"/>
</dbReference>
<dbReference type="EMBL" id="JAMWFV010000004">
    <property type="protein sequence ID" value="MDG6145049.1"/>
    <property type="molecule type" value="Genomic_DNA"/>
</dbReference>
<dbReference type="RefSeq" id="WP_279359798.1">
    <property type="nucleotide sequence ID" value="NZ_JAMWDY010000003.1"/>
</dbReference>
<dbReference type="GO" id="GO:0006515">
    <property type="term" value="P:protein quality control for misfolded or incompletely synthesized proteins"/>
    <property type="evidence" value="ECO:0007669"/>
    <property type="project" value="TreeGrafter"/>
</dbReference>
<reference evidence="7" key="1">
    <citation type="submission" date="2022-06" db="EMBL/GenBank/DDBJ databases">
        <title>Lactococcus from bovine mastitis in China.</title>
        <authorList>
            <person name="Lin Y."/>
            <person name="Han B."/>
        </authorList>
    </citation>
    <scope>NUCLEOTIDE SEQUENCE</scope>
    <source>
        <strain evidence="7">Ningxia-I-26</strain>
    </source>
</reference>
<evidence type="ECO:0000256" key="2">
    <source>
        <dbReference type="ARBA" id="ARBA00022490"/>
    </source>
</evidence>
<dbReference type="InterPro" id="IPR023562">
    <property type="entry name" value="ClpP/TepA"/>
</dbReference>
<keyword evidence="2" id="KW-0963">Cytoplasm</keyword>
<sequence>MQNLIMNGPIVDDSEVWFYDYFGDPCISPKNVLEFLNKSGNEDITLTINSKGGDVLAGSEIFTAIKSYHGKVNVIVAGIAASMASVIAMAGDSVKISPLGKFMIHNASMGNFGDYRDMSKASELLFDTSESLANVYAEKTGKTVSEILKAMDNETWFTAEKAVGFGLADEVLFSEKQDITLIASAGDMVDKEKISEFKAFLAQKELNKESKQNKTALNAEDISDIVNKIVDQKLSEKTQKSEVTAVKAAGLSKYIH</sequence>
<evidence type="ECO:0000256" key="3">
    <source>
        <dbReference type="ARBA" id="ARBA00022670"/>
    </source>
</evidence>
<protein>
    <recommendedName>
        <fullName evidence="6">ATP-dependent Clp protease proteolytic subunit</fullName>
    </recommendedName>
</protein>
<dbReference type="NCBIfam" id="NF045542">
    <property type="entry name" value="Clp_rel_HeadMat"/>
    <property type="match status" value="1"/>
</dbReference>
<dbReference type="Proteomes" id="UP001153199">
    <property type="component" value="Unassembled WGS sequence"/>
</dbReference>
<dbReference type="PANTHER" id="PTHR10381">
    <property type="entry name" value="ATP-DEPENDENT CLP PROTEASE PROTEOLYTIC SUBUNIT"/>
    <property type="match status" value="1"/>
</dbReference>
<dbReference type="GO" id="GO:0051117">
    <property type="term" value="F:ATPase binding"/>
    <property type="evidence" value="ECO:0007669"/>
    <property type="project" value="TreeGrafter"/>
</dbReference>
<evidence type="ECO:0000256" key="1">
    <source>
        <dbReference type="ARBA" id="ARBA00007039"/>
    </source>
</evidence>
<evidence type="ECO:0000256" key="6">
    <source>
        <dbReference type="RuleBase" id="RU003567"/>
    </source>
</evidence>
<keyword evidence="4" id="KW-0378">Hydrolase</keyword>
<dbReference type="SUPFAM" id="SSF52096">
    <property type="entry name" value="ClpP/crotonase"/>
    <property type="match status" value="1"/>
</dbReference>
<dbReference type="Pfam" id="PF00574">
    <property type="entry name" value="CLP_protease"/>
    <property type="match status" value="1"/>
</dbReference>